<dbReference type="Proteomes" id="UP000036520">
    <property type="component" value="Chromosome"/>
</dbReference>
<protein>
    <submittedName>
        <fullName evidence="3">Glutathione-regulated potassium-efflux system ancillary protein KefG</fullName>
    </submittedName>
</protein>
<dbReference type="PANTHER" id="PTHR47307">
    <property type="entry name" value="GLUTATHIONE-REGULATED POTASSIUM-EFFLUX SYSTEM ANCILLARY PROTEIN KEFG"/>
    <property type="match status" value="1"/>
</dbReference>
<dbReference type="OrthoDB" id="652200at2"/>
<dbReference type="Gene3D" id="3.40.50.360">
    <property type="match status" value="1"/>
</dbReference>
<gene>
    <name evidence="3" type="ORF">CA2015_4587</name>
</gene>
<dbReference type="AlphaFoldDB" id="A0A0H4PZT6"/>
<feature type="domain" description="Flavodoxin-like fold" evidence="2">
    <location>
        <begin position="2"/>
        <end position="169"/>
    </location>
</feature>
<proteinExistence type="predicted"/>
<dbReference type="GO" id="GO:0010181">
    <property type="term" value="F:FMN binding"/>
    <property type="evidence" value="ECO:0007669"/>
    <property type="project" value="TreeGrafter"/>
</dbReference>
<dbReference type="RefSeq" id="WP_048643973.1">
    <property type="nucleotide sequence ID" value="NZ_CP012040.1"/>
</dbReference>
<dbReference type="InterPro" id="IPR029039">
    <property type="entry name" value="Flavoprotein-like_sf"/>
</dbReference>
<organism evidence="3 4">
    <name type="scientific">Cyclobacterium amurskyense</name>
    <dbReference type="NCBI Taxonomy" id="320787"/>
    <lineage>
        <taxon>Bacteria</taxon>
        <taxon>Pseudomonadati</taxon>
        <taxon>Bacteroidota</taxon>
        <taxon>Cytophagia</taxon>
        <taxon>Cytophagales</taxon>
        <taxon>Cyclobacteriaceae</taxon>
        <taxon>Cyclobacterium</taxon>
    </lineage>
</organism>
<dbReference type="STRING" id="320787.CA2015_4587"/>
<sequence>MKNILVLMAHPKLEHSKVIARLMASINGLENIEITDLYERYPDFNIDVQHEQEMLISADIVILMHPLYWYSAPPLMKQWIDLVLEYNWAYGHKGIYLKGKYLFNAISTGGSIDAYSTKGHHGFPIKEFLLPFKQTARLCNMVYLPPFHIAGTHNITSKKLQQEINDFKALILHLRDNPNYYKLEQLPFLNDFKQ</sequence>
<dbReference type="Pfam" id="PF02525">
    <property type="entry name" value="Flavodoxin_2"/>
    <property type="match status" value="1"/>
</dbReference>
<accession>A0A0H4PZT6</accession>
<evidence type="ECO:0000313" key="4">
    <source>
        <dbReference type="Proteomes" id="UP000036520"/>
    </source>
</evidence>
<name>A0A0H4PZT6_9BACT</name>
<evidence type="ECO:0000259" key="2">
    <source>
        <dbReference type="Pfam" id="PF02525"/>
    </source>
</evidence>
<dbReference type="InterPro" id="IPR046980">
    <property type="entry name" value="KefG/KefF"/>
</dbReference>
<keyword evidence="1" id="KW-0560">Oxidoreductase</keyword>
<keyword evidence="4" id="KW-1185">Reference proteome</keyword>
<dbReference type="EMBL" id="CP012040">
    <property type="protein sequence ID" value="AKP53922.1"/>
    <property type="molecule type" value="Genomic_DNA"/>
</dbReference>
<dbReference type="PATRIC" id="fig|320787.5.peg.5024"/>
<evidence type="ECO:0000313" key="3">
    <source>
        <dbReference type="EMBL" id="AKP53922.1"/>
    </source>
</evidence>
<dbReference type="GO" id="GO:0009055">
    <property type="term" value="F:electron transfer activity"/>
    <property type="evidence" value="ECO:0007669"/>
    <property type="project" value="TreeGrafter"/>
</dbReference>
<dbReference type="InterPro" id="IPR003680">
    <property type="entry name" value="Flavodoxin_fold"/>
</dbReference>
<dbReference type="GO" id="GO:0003955">
    <property type="term" value="F:NAD(P)H dehydrogenase (quinone) activity"/>
    <property type="evidence" value="ECO:0007669"/>
    <property type="project" value="TreeGrafter"/>
</dbReference>
<dbReference type="SUPFAM" id="SSF52218">
    <property type="entry name" value="Flavoproteins"/>
    <property type="match status" value="1"/>
</dbReference>
<dbReference type="KEGG" id="camu:CA2015_4587"/>
<evidence type="ECO:0000256" key="1">
    <source>
        <dbReference type="ARBA" id="ARBA00023002"/>
    </source>
</evidence>
<dbReference type="PANTHER" id="PTHR47307:SF1">
    <property type="entry name" value="GLUTATHIONE-REGULATED POTASSIUM-EFFLUX SYSTEM ANCILLARY PROTEIN KEFG"/>
    <property type="match status" value="1"/>
</dbReference>
<reference evidence="3 4" key="1">
    <citation type="submission" date="2015-07" db="EMBL/GenBank/DDBJ databases">
        <authorList>
            <person name="Kim K.M."/>
        </authorList>
    </citation>
    <scope>NUCLEOTIDE SEQUENCE [LARGE SCALE GENOMIC DNA]</scope>
    <source>
        <strain evidence="3 4">KCTC 12363</strain>
    </source>
</reference>